<feature type="compositionally biased region" description="Acidic residues" evidence="1">
    <location>
        <begin position="184"/>
        <end position="203"/>
    </location>
</feature>
<protein>
    <submittedName>
        <fullName evidence="2">Uncharacterized protein</fullName>
    </submittedName>
</protein>
<reference evidence="2 3" key="1">
    <citation type="submission" date="2020-02" db="EMBL/GenBank/DDBJ databases">
        <title>Characterization of phylogenetic diversity of novel bifidobacterial species isolated in Czech ZOOs.</title>
        <authorList>
            <person name="Lugli G.A."/>
            <person name="Vera N.B."/>
            <person name="Ventura M."/>
        </authorList>
    </citation>
    <scope>NUCLEOTIDE SEQUENCE [LARGE SCALE GENOMIC DNA]</scope>
    <source>
        <strain evidence="2 3">DSM 109959</strain>
    </source>
</reference>
<dbReference type="AlphaFoldDB" id="A0A7Y0HY00"/>
<sequence>MALDDEDKLELLNQRVRGWANAALSNWAALGDWVSILANPVIPEGSRGAARDLVRGMCRGPVLSRRASLEGYRQRFLKPADLKRRDQYGACINDVLHTFDIAQGLEPAFPTTESVWDTDNLDRLLHGQAIGEEDRLLLAEHGLAAVDDTGLPRRLHTPGTANPLADQPEHRPSRKDLAGPCPTDDTEDEEEPATEERQEEEAGQDARTATVQELLVTLRNDPTILDDLLSLVEPAGT</sequence>
<evidence type="ECO:0000256" key="1">
    <source>
        <dbReference type="SAM" id="MobiDB-lite"/>
    </source>
</evidence>
<gene>
    <name evidence="2" type="ORF">G1C97_2171</name>
</gene>
<organism evidence="2 3">
    <name type="scientific">Bifidobacterium olomucense</name>
    <dbReference type="NCBI Taxonomy" id="2675324"/>
    <lineage>
        <taxon>Bacteria</taxon>
        <taxon>Bacillati</taxon>
        <taxon>Actinomycetota</taxon>
        <taxon>Actinomycetes</taxon>
        <taxon>Bifidobacteriales</taxon>
        <taxon>Bifidobacteriaceae</taxon>
        <taxon>Bifidobacterium</taxon>
    </lineage>
</organism>
<proteinExistence type="predicted"/>
<evidence type="ECO:0000313" key="2">
    <source>
        <dbReference type="EMBL" id="NMM99213.1"/>
    </source>
</evidence>
<accession>A0A7Y0HY00</accession>
<dbReference type="RefSeq" id="WP_169241776.1">
    <property type="nucleotide sequence ID" value="NZ_JAAIIG010000015.1"/>
</dbReference>
<feature type="compositionally biased region" description="Basic and acidic residues" evidence="1">
    <location>
        <begin position="167"/>
        <end position="177"/>
    </location>
</feature>
<comment type="caution">
    <text evidence="2">The sequence shown here is derived from an EMBL/GenBank/DDBJ whole genome shotgun (WGS) entry which is preliminary data.</text>
</comment>
<dbReference type="EMBL" id="JAAIIG010000015">
    <property type="protein sequence ID" value="NMM99213.1"/>
    <property type="molecule type" value="Genomic_DNA"/>
</dbReference>
<feature type="region of interest" description="Disordered" evidence="1">
    <location>
        <begin position="149"/>
        <end position="210"/>
    </location>
</feature>
<name>A0A7Y0HY00_9BIFI</name>
<keyword evidence="3" id="KW-1185">Reference proteome</keyword>
<dbReference type="Proteomes" id="UP000543419">
    <property type="component" value="Unassembled WGS sequence"/>
</dbReference>
<evidence type="ECO:0000313" key="3">
    <source>
        <dbReference type="Proteomes" id="UP000543419"/>
    </source>
</evidence>